<proteinExistence type="predicted"/>
<dbReference type="EMBL" id="JACGWO010000008">
    <property type="protein sequence ID" value="KAK4421904.1"/>
    <property type="molecule type" value="Genomic_DNA"/>
</dbReference>
<reference evidence="1" key="1">
    <citation type="submission" date="2020-06" db="EMBL/GenBank/DDBJ databases">
        <authorList>
            <person name="Li T."/>
            <person name="Hu X."/>
            <person name="Zhang T."/>
            <person name="Song X."/>
            <person name="Zhang H."/>
            <person name="Dai N."/>
            <person name="Sheng W."/>
            <person name="Hou X."/>
            <person name="Wei L."/>
        </authorList>
    </citation>
    <scope>NUCLEOTIDE SEQUENCE</scope>
    <source>
        <strain evidence="1">3651</strain>
        <tissue evidence="1">Leaf</tissue>
    </source>
</reference>
<evidence type="ECO:0000313" key="1">
    <source>
        <dbReference type="EMBL" id="KAK4421904.1"/>
    </source>
</evidence>
<protein>
    <submittedName>
        <fullName evidence="1">Uncharacterized protein</fullName>
    </submittedName>
</protein>
<organism evidence="1 2">
    <name type="scientific">Sesamum alatum</name>
    <dbReference type="NCBI Taxonomy" id="300844"/>
    <lineage>
        <taxon>Eukaryota</taxon>
        <taxon>Viridiplantae</taxon>
        <taxon>Streptophyta</taxon>
        <taxon>Embryophyta</taxon>
        <taxon>Tracheophyta</taxon>
        <taxon>Spermatophyta</taxon>
        <taxon>Magnoliopsida</taxon>
        <taxon>eudicotyledons</taxon>
        <taxon>Gunneridae</taxon>
        <taxon>Pentapetalae</taxon>
        <taxon>asterids</taxon>
        <taxon>lamiids</taxon>
        <taxon>Lamiales</taxon>
        <taxon>Pedaliaceae</taxon>
        <taxon>Sesamum</taxon>
    </lineage>
</organism>
<sequence>MKWFYSGIWSKAHDTAFINMLNVQAERGRKQHDPNNVNQYALNFASRVVTRGWHWEFRRKIYLWRLEWLRIHYMAFKSIMEHPEITRDQSSNFISEPAEVLETMRQVYVFFSVMPLICREPEWDELKMIFEPNEEAAVQEVYETSSGDKEHVQEEEQVRERTVHTYQAGMILMAGCSSPIAMTKVMELPQMLPMLLNYCQATMSENELHSNNCRSFYVMF</sequence>
<gene>
    <name evidence="1" type="ORF">Salat_2141100</name>
</gene>
<evidence type="ECO:0000313" key="2">
    <source>
        <dbReference type="Proteomes" id="UP001293254"/>
    </source>
</evidence>
<keyword evidence="2" id="KW-1185">Reference proteome</keyword>
<dbReference type="Proteomes" id="UP001293254">
    <property type="component" value="Unassembled WGS sequence"/>
</dbReference>
<reference evidence="1" key="2">
    <citation type="journal article" date="2024" name="Plant">
        <title>Genomic evolution and insights into agronomic trait innovations of Sesamum species.</title>
        <authorList>
            <person name="Miao H."/>
            <person name="Wang L."/>
            <person name="Qu L."/>
            <person name="Liu H."/>
            <person name="Sun Y."/>
            <person name="Le M."/>
            <person name="Wang Q."/>
            <person name="Wei S."/>
            <person name="Zheng Y."/>
            <person name="Lin W."/>
            <person name="Duan Y."/>
            <person name="Cao H."/>
            <person name="Xiong S."/>
            <person name="Wang X."/>
            <person name="Wei L."/>
            <person name="Li C."/>
            <person name="Ma Q."/>
            <person name="Ju M."/>
            <person name="Zhao R."/>
            <person name="Li G."/>
            <person name="Mu C."/>
            <person name="Tian Q."/>
            <person name="Mei H."/>
            <person name="Zhang T."/>
            <person name="Gao T."/>
            <person name="Zhang H."/>
        </authorList>
    </citation>
    <scope>NUCLEOTIDE SEQUENCE</scope>
    <source>
        <strain evidence="1">3651</strain>
    </source>
</reference>
<comment type="caution">
    <text evidence="1">The sequence shown here is derived from an EMBL/GenBank/DDBJ whole genome shotgun (WGS) entry which is preliminary data.</text>
</comment>
<dbReference type="AlphaFoldDB" id="A0AAE1Y291"/>
<name>A0AAE1Y291_9LAMI</name>
<accession>A0AAE1Y291</accession>